<proteinExistence type="predicted"/>
<keyword evidence="1" id="KW-1133">Transmembrane helix</keyword>
<sequence length="168" mass="18548">MESLVTWFTMHWGQYISKEVLCFIISMFPIVELRGGILASTLLQIPMAKAIPICIAGNIVPLPFVLLFIKRIIKAMKNSRLRFFAKVGNWIEDKAVKNKHKIEKYEFLGLFLFVGIPIPGTGGWTGSLLAAVFEVNTKKAVLAILLGLCMATAIMCIVSYGVIGNVVS</sequence>
<dbReference type="STRING" id="1732.SAMN02910417_01936"/>
<dbReference type="Proteomes" id="UP000199228">
    <property type="component" value="Unassembled WGS sequence"/>
</dbReference>
<evidence type="ECO:0000256" key="1">
    <source>
        <dbReference type="SAM" id="Phobius"/>
    </source>
</evidence>
<dbReference type="PANTHER" id="PTHR36007:SF2">
    <property type="entry name" value="TRANSPORT PROTEIN-RELATED"/>
    <property type="match status" value="1"/>
</dbReference>
<evidence type="ECO:0000313" key="3">
    <source>
        <dbReference type="Proteomes" id="UP000199228"/>
    </source>
</evidence>
<evidence type="ECO:0000313" key="2">
    <source>
        <dbReference type="EMBL" id="SDB26329.1"/>
    </source>
</evidence>
<keyword evidence="3" id="KW-1185">Reference proteome</keyword>
<dbReference type="RefSeq" id="WP_090174156.1">
    <property type="nucleotide sequence ID" value="NZ_FMXR01000014.1"/>
</dbReference>
<dbReference type="OrthoDB" id="360192at2"/>
<name>A0A1G6C099_EUBOX</name>
<dbReference type="InterPro" id="IPR009577">
    <property type="entry name" value="Sm_multidrug_ex"/>
</dbReference>
<dbReference type="EMBL" id="FMXR01000014">
    <property type="protein sequence ID" value="SDB26329.1"/>
    <property type="molecule type" value="Genomic_DNA"/>
</dbReference>
<organism evidence="2 3">
    <name type="scientific">Eubacterium oxidoreducens</name>
    <dbReference type="NCBI Taxonomy" id="1732"/>
    <lineage>
        <taxon>Bacteria</taxon>
        <taxon>Bacillati</taxon>
        <taxon>Bacillota</taxon>
        <taxon>Clostridia</taxon>
        <taxon>Eubacteriales</taxon>
        <taxon>Eubacteriaceae</taxon>
        <taxon>Eubacterium</taxon>
    </lineage>
</organism>
<reference evidence="2 3" key="1">
    <citation type="submission" date="2016-10" db="EMBL/GenBank/DDBJ databases">
        <authorList>
            <person name="de Groot N.N."/>
        </authorList>
    </citation>
    <scope>NUCLEOTIDE SEQUENCE [LARGE SCALE GENOMIC DNA]</scope>
    <source>
        <strain evidence="2 3">DSM 3217</strain>
    </source>
</reference>
<keyword evidence="1" id="KW-0472">Membrane</keyword>
<dbReference type="Pfam" id="PF06695">
    <property type="entry name" value="Sm_multidrug_ex"/>
    <property type="match status" value="1"/>
</dbReference>
<dbReference type="PANTHER" id="PTHR36007">
    <property type="entry name" value="TRANSPORT PROTEIN-RELATED"/>
    <property type="match status" value="1"/>
</dbReference>
<accession>A0A1G6C099</accession>
<dbReference type="AlphaFoldDB" id="A0A1G6C099"/>
<feature type="transmembrane region" description="Helical" evidence="1">
    <location>
        <begin position="20"/>
        <end position="44"/>
    </location>
</feature>
<gene>
    <name evidence="2" type="ORF">SAMN02910417_01936</name>
</gene>
<protein>
    <submittedName>
        <fullName evidence="2">Uncharacterized membrane protein</fullName>
    </submittedName>
</protein>
<feature type="transmembrane region" description="Helical" evidence="1">
    <location>
        <begin position="50"/>
        <end position="69"/>
    </location>
</feature>
<keyword evidence="1" id="KW-0812">Transmembrane</keyword>
<feature type="transmembrane region" description="Helical" evidence="1">
    <location>
        <begin position="107"/>
        <end position="133"/>
    </location>
</feature>
<feature type="transmembrane region" description="Helical" evidence="1">
    <location>
        <begin position="139"/>
        <end position="163"/>
    </location>
</feature>